<organism evidence="3 4">
    <name type="scientific">Cannabis sativa</name>
    <name type="common">Hemp</name>
    <name type="synonym">Marijuana</name>
    <dbReference type="NCBI Taxonomy" id="3483"/>
    <lineage>
        <taxon>Eukaryota</taxon>
        <taxon>Viridiplantae</taxon>
        <taxon>Streptophyta</taxon>
        <taxon>Embryophyta</taxon>
        <taxon>Tracheophyta</taxon>
        <taxon>Spermatophyta</taxon>
        <taxon>Magnoliopsida</taxon>
        <taxon>eudicotyledons</taxon>
        <taxon>Gunneridae</taxon>
        <taxon>Pentapetalae</taxon>
        <taxon>rosids</taxon>
        <taxon>fabids</taxon>
        <taxon>Rosales</taxon>
        <taxon>Cannabaceae</taxon>
        <taxon>Cannabis</taxon>
    </lineage>
</organism>
<name>A0A803NPZ9_CANSA</name>
<feature type="domain" description="MULE transposase" evidence="2">
    <location>
        <begin position="314"/>
        <end position="408"/>
    </location>
</feature>
<dbReference type="EnsemblPlants" id="evm.model.01.629">
    <property type="protein sequence ID" value="cds.evm.model.01.629"/>
    <property type="gene ID" value="evm.TU.01.629"/>
</dbReference>
<feature type="region of interest" description="Disordered" evidence="1">
    <location>
        <begin position="591"/>
        <end position="706"/>
    </location>
</feature>
<dbReference type="InterPro" id="IPR018289">
    <property type="entry name" value="MULE_transposase_dom"/>
</dbReference>
<keyword evidence="4" id="KW-1185">Reference proteome</keyword>
<feature type="compositionally biased region" description="Polar residues" evidence="1">
    <location>
        <begin position="678"/>
        <end position="691"/>
    </location>
</feature>
<feature type="compositionally biased region" description="Polar residues" evidence="1">
    <location>
        <begin position="92"/>
        <end position="109"/>
    </location>
</feature>
<dbReference type="EMBL" id="UZAU01000018">
    <property type="status" value="NOT_ANNOTATED_CDS"/>
    <property type="molecule type" value="Genomic_DNA"/>
</dbReference>
<feature type="region of interest" description="Disordered" evidence="1">
    <location>
        <begin position="83"/>
        <end position="116"/>
    </location>
</feature>
<dbReference type="Proteomes" id="UP000596661">
    <property type="component" value="Chromosome 1"/>
</dbReference>
<dbReference type="Gramene" id="evm.model.01.629">
    <property type="protein sequence ID" value="cds.evm.model.01.629"/>
    <property type="gene ID" value="evm.TU.01.629"/>
</dbReference>
<evidence type="ECO:0000256" key="1">
    <source>
        <dbReference type="SAM" id="MobiDB-lite"/>
    </source>
</evidence>
<dbReference type="PANTHER" id="PTHR31973">
    <property type="entry name" value="POLYPROTEIN, PUTATIVE-RELATED"/>
    <property type="match status" value="1"/>
</dbReference>
<dbReference type="AlphaFoldDB" id="A0A803NPZ9"/>
<evidence type="ECO:0000313" key="4">
    <source>
        <dbReference type="Proteomes" id="UP000596661"/>
    </source>
</evidence>
<sequence length="706" mass="81267">MTLDAWEIELEAFHSPKIQQQILDVAMPEAGKNEPMPHVAPEFDTHEYMLAESETIMEGDFMQYDSGGNFTLGASSSVAPRRLKYAPRRASTRPNEMSISEANGESLSRSTDDSDLEWRKENEISYDDEDSSDLDKYCDESDTEEWFGEHYDSDEAEHKNFKRLSRNENFVDTNSKLPRPKNENIYENGKIVLRQWQRFKDHKVFGAVLKDFAIQEDFELRKVKHASSRITSVCRAEGCKCNLRRYAAMIYKTNPGSAAIIQSNLVPIEQNLEDENLEVNNLETPIMKPQFNRIFICYSGVKTGFLTACRPFFGLDGCHLKGPYKGILLAAVGLDANLHFYPIAYAIVEAENNSSWKWFLDLLRNEIGDTHRGQPWCIMSDRPKGLIEAVTNIPGAGHRFCCFHLENNMVKKFGTSHLQGFFWAAAETTNFKNFKIIMERIKEFNQEAHDWLSNIDFKHWTMSKFDPNVKVEHLTNNFVESFNDWIEDHRYKAPIELLEGIRMQKTAMMYARKVTADRWEHKLTPKVHLKWQVRGIPCIHAIACITTIRADIANYCSPYFTTEMWRKTFEQVIHPIPDESMWPQFNDEELLPPVVKKPPGRPKKHRRRRVAGEERPLPPTSRKQPTRKGVSSTKKCSNCHEFGHNSRSCKKSIPCLSQPQAQPIKDKSKGKGKKKENTTCQGIRNVEQTQPCEAPSQPEVSSTRGK</sequence>
<protein>
    <recommendedName>
        <fullName evidence="2">MULE transposase domain-containing protein</fullName>
    </recommendedName>
</protein>
<dbReference type="PANTHER" id="PTHR31973:SF187">
    <property type="entry name" value="MUTATOR TRANSPOSASE MUDRA PROTEIN"/>
    <property type="match status" value="1"/>
</dbReference>
<dbReference type="Pfam" id="PF10551">
    <property type="entry name" value="MULE"/>
    <property type="match status" value="1"/>
</dbReference>
<reference evidence="3" key="2">
    <citation type="submission" date="2021-03" db="UniProtKB">
        <authorList>
            <consortium name="EnsemblPlants"/>
        </authorList>
    </citation>
    <scope>IDENTIFICATION</scope>
</reference>
<accession>A0A803NPZ9</accession>
<proteinExistence type="predicted"/>
<reference evidence="3" key="1">
    <citation type="submission" date="2018-11" db="EMBL/GenBank/DDBJ databases">
        <authorList>
            <person name="Grassa J C."/>
        </authorList>
    </citation>
    <scope>NUCLEOTIDE SEQUENCE [LARGE SCALE GENOMIC DNA]</scope>
</reference>
<dbReference type="OMA" id="NECEDAW"/>
<evidence type="ECO:0000259" key="2">
    <source>
        <dbReference type="Pfam" id="PF10551"/>
    </source>
</evidence>
<feature type="compositionally biased region" description="Basic residues" evidence="1">
    <location>
        <begin position="598"/>
        <end position="609"/>
    </location>
</feature>
<evidence type="ECO:0000313" key="3">
    <source>
        <dbReference type="EnsemblPlants" id="cds.evm.model.01.629"/>
    </source>
</evidence>